<dbReference type="EMBL" id="CP027777">
    <property type="protein sequence ID" value="AVQ37776.1"/>
    <property type="molecule type" value="Genomic_DNA"/>
</dbReference>
<accession>A0ABC8CSL7</accession>
<evidence type="ECO:0000313" key="1">
    <source>
        <dbReference type="EMBL" id="AVQ37776.1"/>
    </source>
</evidence>
<dbReference type="Proteomes" id="UP000240615">
    <property type="component" value="Chromosome"/>
</dbReference>
<proteinExistence type="predicted"/>
<evidence type="ECO:0000313" key="2">
    <source>
        <dbReference type="Proteomes" id="UP000240615"/>
    </source>
</evidence>
<dbReference type="Gene3D" id="3.40.50.300">
    <property type="entry name" value="P-loop containing nucleotide triphosphate hydrolases"/>
    <property type="match status" value="1"/>
</dbReference>
<reference evidence="1 2" key="1">
    <citation type="submission" date="2018-01" db="EMBL/GenBank/DDBJ databases">
        <title>Genetic Diversity of Clostridium botulinum in seafood.</title>
        <authorList>
            <person name="Athira V."/>
            <person name="Arun Jyothi P.V."/>
            <person name="Lalitha K.V."/>
            <person name="Joseph T.C."/>
        </authorList>
    </citation>
    <scope>NUCLEOTIDE SEQUENCE [LARGE SCALE GENOMIC DNA]</scope>
    <source>
        <strain evidence="1 2">Mfbjulcb8</strain>
    </source>
</reference>
<gene>
    <name evidence="1" type="ORF">C7M56_03400</name>
</gene>
<organism evidence="1 2">
    <name type="scientific">Clostridium botulinum</name>
    <dbReference type="NCBI Taxonomy" id="1491"/>
    <lineage>
        <taxon>Bacteria</taxon>
        <taxon>Bacillati</taxon>
        <taxon>Bacillota</taxon>
        <taxon>Clostridia</taxon>
        <taxon>Eubacteriales</taxon>
        <taxon>Clostridiaceae</taxon>
        <taxon>Clostridium</taxon>
    </lineage>
</organism>
<dbReference type="InterPro" id="IPR027417">
    <property type="entry name" value="P-loop_NTPase"/>
</dbReference>
<dbReference type="NCBIfam" id="TIGR04066">
    <property type="entry name" value="nat_prod_clost"/>
    <property type="match status" value="1"/>
</dbReference>
<dbReference type="RefSeq" id="WP_159034305.1">
    <property type="nucleotide sequence ID" value="NZ_CP027777.1"/>
</dbReference>
<dbReference type="AlphaFoldDB" id="A0ABC8CSL7"/>
<sequence length="369" mass="43161">MKKLIIYPFEKEISDIARYREILEEYKLVNIVAPKGWGLGGKESSKLDGGEKTGMIISEQFEKALEECDTVFFNDTKSQALFYTYLDKIRIAYERNKEILMTKALYERLSLNEKLDFDVNIVNTPMNYYDDFLNKEYRYKLYKINTPIIGVFGIGDYCNKFDIQLELRKKFMKDGYRVSQLGTKQYSTLFGFPSLPEFIFSSDMSMEEKILSFNHYIHYIEHKENPDIIILGIPGGIMPLSDEYTNYFGELSLIISKAVPIDVSILSMYYTKELEIKILNDIKLYFKYALQCSVDYFNLTNIKYERDPSSGDVYYTTMEDNQKVSKFISKQGELYKIHNINLFSVLDQSAFENIYNCIIKELAEGILQI</sequence>
<protein>
    <submittedName>
        <fullName evidence="1">TIGR04066 family peptide maturation system protein</fullName>
    </submittedName>
</protein>
<name>A0ABC8CSL7_CLOBO</name>
<dbReference type="InterPro" id="IPR023823">
    <property type="entry name" value="CHP04066_peptide_maturation"/>
</dbReference>